<name>A0A6S6TF71_9BACT</name>
<evidence type="ECO:0000313" key="1">
    <source>
        <dbReference type="EMBL" id="CAA6813517.1"/>
    </source>
</evidence>
<proteinExistence type="predicted"/>
<organism evidence="1">
    <name type="scientific">uncultured Campylobacterales bacterium</name>
    <dbReference type="NCBI Taxonomy" id="352960"/>
    <lineage>
        <taxon>Bacteria</taxon>
        <taxon>Pseudomonadati</taxon>
        <taxon>Campylobacterota</taxon>
        <taxon>Epsilonproteobacteria</taxon>
        <taxon>Campylobacterales</taxon>
        <taxon>environmental samples</taxon>
    </lineage>
</organism>
<reference evidence="1" key="1">
    <citation type="submission" date="2020-01" db="EMBL/GenBank/DDBJ databases">
        <authorList>
            <person name="Meier V. D."/>
            <person name="Meier V D."/>
        </authorList>
    </citation>
    <scope>NUCLEOTIDE SEQUENCE</scope>
    <source>
        <strain evidence="1">HLG_WM_MAG_12</strain>
    </source>
</reference>
<gene>
    <name evidence="1" type="ORF">HELGO_WM22792</name>
</gene>
<accession>A0A6S6TF71</accession>
<protein>
    <submittedName>
        <fullName evidence="1">Uncharacterized protein</fullName>
    </submittedName>
</protein>
<dbReference type="EMBL" id="CACVAW010000056">
    <property type="protein sequence ID" value="CAA6813517.1"/>
    <property type="molecule type" value="Genomic_DNA"/>
</dbReference>
<sequence>MESIKKSYGQVSTIIYKNILFKKENIMKDIQEFKAYYEKMRQEIKRKTINIQISSKDMKEIEKKADKNNVSIECFISYALHNMKEVK</sequence>
<dbReference type="AlphaFoldDB" id="A0A6S6TF71"/>